<organism evidence="6 7">
    <name type="scientific">Blastopirellula marina</name>
    <dbReference type="NCBI Taxonomy" id="124"/>
    <lineage>
        <taxon>Bacteria</taxon>
        <taxon>Pseudomonadati</taxon>
        <taxon>Planctomycetota</taxon>
        <taxon>Planctomycetia</taxon>
        <taxon>Pirellulales</taxon>
        <taxon>Pirellulaceae</taxon>
        <taxon>Blastopirellula</taxon>
    </lineage>
</organism>
<gene>
    <name evidence="6" type="ORF">C5Y83_00390</name>
</gene>
<comment type="subcellular location">
    <subcellularLocation>
        <location evidence="1">Membrane</location>
    </subcellularLocation>
</comment>
<feature type="compositionally biased region" description="Acidic residues" evidence="4">
    <location>
        <begin position="49"/>
        <end position="59"/>
    </location>
</feature>
<name>A0A2S8G8I3_9BACT</name>
<feature type="region of interest" description="Disordered" evidence="4">
    <location>
        <begin position="767"/>
        <end position="806"/>
    </location>
</feature>
<dbReference type="GO" id="GO:0016020">
    <property type="term" value="C:membrane"/>
    <property type="evidence" value="ECO:0007669"/>
    <property type="project" value="UniProtKB-SubCell"/>
</dbReference>
<feature type="domain" description="NolW-like" evidence="5">
    <location>
        <begin position="631"/>
        <end position="732"/>
    </location>
</feature>
<proteinExistence type="predicted"/>
<evidence type="ECO:0000313" key="6">
    <source>
        <dbReference type="EMBL" id="PQO40434.1"/>
    </source>
</evidence>
<feature type="region of interest" description="Disordered" evidence="4">
    <location>
        <begin position="35"/>
        <end position="76"/>
    </location>
</feature>
<feature type="compositionally biased region" description="Polar residues" evidence="4">
    <location>
        <begin position="859"/>
        <end position="872"/>
    </location>
</feature>
<protein>
    <submittedName>
        <fullName evidence="6">General secretion pathway protein</fullName>
    </submittedName>
</protein>
<evidence type="ECO:0000313" key="7">
    <source>
        <dbReference type="Proteomes" id="UP000238322"/>
    </source>
</evidence>
<dbReference type="InterPro" id="IPR038591">
    <property type="entry name" value="NolW-like_sf"/>
</dbReference>
<reference evidence="6 7" key="1">
    <citation type="submission" date="2018-02" db="EMBL/GenBank/DDBJ databases">
        <title>Comparative genomes isolates from brazilian mangrove.</title>
        <authorList>
            <person name="Araujo J.E."/>
            <person name="Taketani R.G."/>
            <person name="Silva M.C.P."/>
            <person name="Loureco M.V."/>
            <person name="Andreote F.D."/>
        </authorList>
    </citation>
    <scope>NUCLEOTIDE SEQUENCE [LARGE SCALE GENOMIC DNA]</scope>
    <source>
        <strain evidence="6 7">Hex-1 MGV</strain>
    </source>
</reference>
<feature type="domain" description="NolW-like" evidence="5">
    <location>
        <begin position="744"/>
        <end position="845"/>
    </location>
</feature>
<dbReference type="AlphaFoldDB" id="A0A2S8G8I3"/>
<dbReference type="Gene3D" id="3.30.1370.120">
    <property type="match status" value="4"/>
</dbReference>
<evidence type="ECO:0000256" key="2">
    <source>
        <dbReference type="ARBA" id="ARBA00022729"/>
    </source>
</evidence>
<dbReference type="PANTHER" id="PTHR30332">
    <property type="entry name" value="PROBABLE GENERAL SECRETION PATHWAY PROTEIN D"/>
    <property type="match status" value="1"/>
</dbReference>
<evidence type="ECO:0000256" key="4">
    <source>
        <dbReference type="SAM" id="MobiDB-lite"/>
    </source>
</evidence>
<dbReference type="PANTHER" id="PTHR30332:SF24">
    <property type="entry name" value="SECRETIN GSPD-RELATED"/>
    <property type="match status" value="1"/>
</dbReference>
<feature type="region of interest" description="Disordered" evidence="4">
    <location>
        <begin position="859"/>
        <end position="888"/>
    </location>
</feature>
<dbReference type="GO" id="GO:0015627">
    <property type="term" value="C:type II protein secretion system complex"/>
    <property type="evidence" value="ECO:0007669"/>
    <property type="project" value="TreeGrafter"/>
</dbReference>
<feature type="region of interest" description="Disordered" evidence="4">
    <location>
        <begin position="529"/>
        <end position="564"/>
    </location>
</feature>
<dbReference type="EMBL" id="PUHY01000001">
    <property type="protein sequence ID" value="PQO40434.1"/>
    <property type="molecule type" value="Genomic_DNA"/>
</dbReference>
<sequence>MRRASFVVGDSRWISSPVLAWCVIFTGVTSAANAQEETSPVIPPAAVEDATEETSEEESTTPASPTAPSSVTSASTATSSTVNDRLRFSFSGASWRDVFEWIAEAGDLSLYVDEVPTGSFSYADGDYFTVNEAITRLNLFLLPRGFTLVRRGQLLSVINLGDPRGLQQLDAMSTVVTLDELEGIDDHEVVKCFVPLGELVPTEVINEMQPLKLITTPVVLPKSNQLIITDSAKNLRSAMRVLNAMQQPEEDDAVVKRFDLKHVDAETVLMVAGTHLGIPNGETNGLDITITTDISGKRMFAVGSAEKLDRLESLLKVVDVPDESQAAEKAKTLIAHDVTGDNLQIVYEVLQTVLADKSLRLTMQPESNSIVALADNEVHQLIRETIEELQAPSVEFAVVELKSVDPYFAVSLIGEMFELPTTDDDDRRRGRDEEPRVKPPKVDADPGERRLFVRGTGEQIKQIEDLITRLDSKGQAKNSSDLRFVPLTGPQRLDVLQTAKQHWQGANCLQILPPAEDTQAPVIERTVFPELSDSDQEDSDATQTTSPPQEAKEPADRRPSLSDRDDFVSVSASYGDAISSTITTEKAMAPIRSQVVPNGILLQSQDLDALDRFEEHLRTITTQDKKTISPTVVYYLKYVTAEEAVKMLADLLDGGNALADPASDTLINGSSNYSSSSGYFGSFLFERDGVTTVTAGTATVVSDARLNRLIVQGTKEDIAMIEGYMKIIDKDSSITAIETSGRSHIIELKHARAEEVAEVIREAFPTRIDTTTQRAAQQRANNDQRGDDRRGQNEQRSVDDNPVRGSEPKMAVAVHESSNSLVITAPDSLFAEVESLVETVDRRSERSVRVISASSGISKETISQILAEQTGQSSSSRDRRDPRSYRGR</sequence>
<keyword evidence="3" id="KW-0472">Membrane</keyword>
<dbReference type="Pfam" id="PF03958">
    <property type="entry name" value="Secretin_N"/>
    <property type="match status" value="2"/>
</dbReference>
<dbReference type="Proteomes" id="UP000238322">
    <property type="component" value="Unassembled WGS sequence"/>
</dbReference>
<feature type="region of interest" description="Disordered" evidence="4">
    <location>
        <begin position="420"/>
        <end position="448"/>
    </location>
</feature>
<dbReference type="RefSeq" id="WP_105327670.1">
    <property type="nucleotide sequence ID" value="NZ_PUHY01000001.1"/>
</dbReference>
<feature type="compositionally biased region" description="Low complexity" evidence="4">
    <location>
        <begin position="60"/>
        <end position="76"/>
    </location>
</feature>
<dbReference type="InterPro" id="IPR050810">
    <property type="entry name" value="Bact_Secretion_Sys_Channel"/>
</dbReference>
<evidence type="ECO:0000256" key="3">
    <source>
        <dbReference type="ARBA" id="ARBA00023136"/>
    </source>
</evidence>
<evidence type="ECO:0000256" key="1">
    <source>
        <dbReference type="ARBA" id="ARBA00004370"/>
    </source>
</evidence>
<evidence type="ECO:0000259" key="5">
    <source>
        <dbReference type="Pfam" id="PF03958"/>
    </source>
</evidence>
<feature type="compositionally biased region" description="Low complexity" evidence="4">
    <location>
        <begin position="767"/>
        <end position="781"/>
    </location>
</feature>
<comment type="caution">
    <text evidence="6">The sequence shown here is derived from an EMBL/GenBank/DDBJ whole genome shotgun (WGS) entry which is preliminary data.</text>
</comment>
<keyword evidence="2" id="KW-0732">Signal</keyword>
<feature type="compositionally biased region" description="Basic and acidic residues" evidence="4">
    <location>
        <begin position="425"/>
        <end position="448"/>
    </location>
</feature>
<dbReference type="OrthoDB" id="221929at2"/>
<accession>A0A2S8G8I3</accession>
<feature type="compositionally biased region" description="Basic and acidic residues" evidence="4">
    <location>
        <begin position="550"/>
        <end position="564"/>
    </location>
</feature>
<dbReference type="InterPro" id="IPR005644">
    <property type="entry name" value="NolW-like"/>
</dbReference>
<feature type="compositionally biased region" description="Basic and acidic residues" evidence="4">
    <location>
        <begin position="782"/>
        <end position="802"/>
    </location>
</feature>
<feature type="compositionally biased region" description="Basic and acidic residues" evidence="4">
    <location>
        <begin position="876"/>
        <end position="888"/>
    </location>
</feature>
<dbReference type="GO" id="GO:0009306">
    <property type="term" value="P:protein secretion"/>
    <property type="evidence" value="ECO:0007669"/>
    <property type="project" value="TreeGrafter"/>
</dbReference>